<feature type="domain" description="Putative Se/S carrier protein-like" evidence="1">
    <location>
        <begin position="3"/>
        <end position="50"/>
    </location>
</feature>
<evidence type="ECO:0000313" key="2">
    <source>
        <dbReference type="EMBL" id="BDU78768.1"/>
    </source>
</evidence>
<accession>A0AA48HIE2</accession>
<gene>
    <name evidence="2" type="ORF">METESE_37260</name>
</gene>
<evidence type="ECO:0000313" key="3">
    <source>
        <dbReference type="Proteomes" id="UP001228113"/>
    </source>
</evidence>
<dbReference type="EMBL" id="AP027081">
    <property type="protein sequence ID" value="BDU78768.1"/>
    <property type="molecule type" value="Genomic_DNA"/>
</dbReference>
<dbReference type="Proteomes" id="UP001228113">
    <property type="component" value="Chromosome"/>
</dbReference>
<protein>
    <recommendedName>
        <fullName evidence="1">Putative Se/S carrier protein-like domain-containing protein</fullName>
    </recommendedName>
</protein>
<organism evidence="2 3">
    <name type="scientific">Mesoterricola sediminis</name>
    <dbReference type="NCBI Taxonomy" id="2927980"/>
    <lineage>
        <taxon>Bacteria</taxon>
        <taxon>Pseudomonadati</taxon>
        <taxon>Acidobacteriota</taxon>
        <taxon>Holophagae</taxon>
        <taxon>Holophagales</taxon>
        <taxon>Holophagaceae</taxon>
        <taxon>Mesoterricola</taxon>
    </lineage>
</organism>
<dbReference type="Pfam" id="PF11823">
    <property type="entry name" value="Se_S_carrier"/>
    <property type="match status" value="1"/>
</dbReference>
<keyword evidence="3" id="KW-1185">Reference proteome</keyword>
<dbReference type="KEGG" id="msea:METESE_37260"/>
<proteinExistence type="predicted"/>
<dbReference type="AlphaFoldDB" id="A0AA48HIE2"/>
<dbReference type="RefSeq" id="WP_243333411.1">
    <property type="nucleotide sequence ID" value="NZ_AP027081.1"/>
</dbReference>
<dbReference type="InterPro" id="IPR021778">
    <property type="entry name" value="Se/S_carrier-like"/>
</dbReference>
<sequence length="81" mass="8826">MDLLATFPSTHAVLAAEARLRAAGLEVELIPVPRQIRSSCGFCLLAQASAEAPLLAQGPERLWRVLEPGPGHPRRRYEPCP</sequence>
<evidence type="ECO:0000259" key="1">
    <source>
        <dbReference type="Pfam" id="PF11823"/>
    </source>
</evidence>
<reference evidence="2" key="1">
    <citation type="journal article" date="2023" name="Int. J. Syst. Evol. Microbiol.">
        <title>Mesoterricola silvestris gen. nov., sp. nov., Mesoterricola sediminis sp. nov., Geothrix oryzae sp. nov., Geothrix edaphica sp. nov., Geothrix rubra sp. nov., and Geothrix limicola sp. nov., six novel members of Acidobacteriota isolated from soils.</title>
        <authorList>
            <person name="Itoh H."/>
            <person name="Sugisawa Y."/>
            <person name="Mise K."/>
            <person name="Xu Z."/>
            <person name="Kuniyasu M."/>
            <person name="Ushijima N."/>
            <person name="Kawano K."/>
            <person name="Kobayashi E."/>
            <person name="Shiratori Y."/>
            <person name="Masuda Y."/>
            <person name="Senoo K."/>
        </authorList>
    </citation>
    <scope>NUCLEOTIDE SEQUENCE</scope>
    <source>
        <strain evidence="2">W786</strain>
    </source>
</reference>
<name>A0AA48HIE2_9BACT</name>